<keyword evidence="2" id="KW-1185">Reference proteome</keyword>
<dbReference type="EMBL" id="LUEZ02000054">
    <property type="protein sequence ID" value="RDB21670.1"/>
    <property type="molecule type" value="Genomic_DNA"/>
</dbReference>
<protein>
    <submittedName>
        <fullName evidence="1">Uncharacterized protein</fullName>
    </submittedName>
</protein>
<comment type="caution">
    <text evidence="1">The sequence shown here is derived from an EMBL/GenBank/DDBJ whole genome shotgun (WGS) entry which is preliminary data.</text>
</comment>
<proteinExistence type="predicted"/>
<evidence type="ECO:0000313" key="2">
    <source>
        <dbReference type="Proteomes" id="UP000076154"/>
    </source>
</evidence>
<accession>A0A369JKC5</accession>
<name>A0A369JKC5_HYPMA</name>
<organism evidence="1 2">
    <name type="scientific">Hypsizygus marmoreus</name>
    <name type="common">White beech mushroom</name>
    <name type="synonym">Agaricus marmoreus</name>
    <dbReference type="NCBI Taxonomy" id="39966"/>
    <lineage>
        <taxon>Eukaryota</taxon>
        <taxon>Fungi</taxon>
        <taxon>Dikarya</taxon>
        <taxon>Basidiomycota</taxon>
        <taxon>Agaricomycotina</taxon>
        <taxon>Agaricomycetes</taxon>
        <taxon>Agaricomycetidae</taxon>
        <taxon>Agaricales</taxon>
        <taxon>Tricholomatineae</taxon>
        <taxon>Lyophyllaceae</taxon>
        <taxon>Hypsizygus</taxon>
    </lineage>
</organism>
<evidence type="ECO:0000313" key="1">
    <source>
        <dbReference type="EMBL" id="RDB21670.1"/>
    </source>
</evidence>
<dbReference type="AlphaFoldDB" id="A0A369JKC5"/>
<dbReference type="InParanoid" id="A0A369JKC5"/>
<gene>
    <name evidence="1" type="ORF">Hypma_011279</name>
</gene>
<sequence>MLRVCFASRHSLCQTVSRRLVSRHYLQIHGRGYASRGVKPKRVISTLHRDLIQDSDFLDISHCAHSNICIPKDAPSSPIVFSQIRYFRYFAHDRPFPDNCRGFLYYHRDPHLPAISGTVRFRLTPDARASSFSAGTDLLLPDRPEPWSLWLAAIANAKTYDGFLQLLRQDAVVSPSLLEQCKNIGANQRNLGRLHHTMLFTLEQPFVFDVDISPTISVVGPHGIEQAVLTIATHTVQRAGEPFHYHPYKGQFVAQFERSLSPEHAERRVVVLRILEITKPIILAVPAFDVPLEKPTAGSLLTRDGIPLAIDVDGRDSQVTKCLRLLLEAS</sequence>
<dbReference type="OrthoDB" id="2750929at2759"/>
<dbReference type="Proteomes" id="UP000076154">
    <property type="component" value="Unassembled WGS sequence"/>
</dbReference>
<reference evidence="1" key="1">
    <citation type="submission" date="2018-04" db="EMBL/GenBank/DDBJ databases">
        <title>Whole genome sequencing of Hypsizygus marmoreus.</title>
        <authorList>
            <person name="Choi I.-G."/>
            <person name="Min B."/>
            <person name="Kim J.-G."/>
            <person name="Kim S."/>
            <person name="Oh Y.-L."/>
            <person name="Kong W.-S."/>
            <person name="Park H."/>
            <person name="Jeong J."/>
            <person name="Song E.-S."/>
        </authorList>
    </citation>
    <scope>NUCLEOTIDE SEQUENCE [LARGE SCALE GENOMIC DNA]</scope>
    <source>
        <strain evidence="1">51987-8</strain>
    </source>
</reference>